<dbReference type="FunFam" id="3.40.50.300:FF:000003">
    <property type="entry name" value="Elongation factor Tu"/>
    <property type="match status" value="1"/>
</dbReference>
<dbReference type="InterPro" id="IPR041709">
    <property type="entry name" value="EF-Tu_GTP-bd"/>
</dbReference>
<dbReference type="CDD" id="cd01884">
    <property type="entry name" value="EF_Tu"/>
    <property type="match status" value="1"/>
</dbReference>
<dbReference type="NCBIfam" id="TIGR00231">
    <property type="entry name" value="small_GTP"/>
    <property type="match status" value="1"/>
</dbReference>
<feature type="binding site" evidence="10">
    <location>
        <begin position="83"/>
        <end position="87"/>
    </location>
    <ligand>
        <name>GTP</name>
        <dbReference type="ChEBI" id="CHEBI:37565"/>
    </ligand>
</feature>
<dbReference type="NCBIfam" id="NF009373">
    <property type="entry name" value="PRK12736.1"/>
    <property type="match status" value="1"/>
</dbReference>
<dbReference type="CDD" id="cd03707">
    <property type="entry name" value="EFTU_III"/>
    <property type="match status" value="1"/>
</dbReference>
<dbReference type="PROSITE" id="PS00301">
    <property type="entry name" value="G_TR_1"/>
    <property type="match status" value="1"/>
</dbReference>
<dbReference type="PROSITE" id="PS51722">
    <property type="entry name" value="G_TR_2"/>
    <property type="match status" value="1"/>
</dbReference>
<evidence type="ECO:0000256" key="7">
    <source>
        <dbReference type="ARBA" id="ARBA00022917"/>
    </source>
</evidence>
<dbReference type="InterPro" id="IPR004541">
    <property type="entry name" value="Transl_elong_EFTu/EF1A_bac/org"/>
</dbReference>
<dbReference type="GO" id="GO:0000287">
    <property type="term" value="F:magnesium ion binding"/>
    <property type="evidence" value="ECO:0007669"/>
    <property type="project" value="UniProtKB-UniRule"/>
</dbReference>
<evidence type="ECO:0000256" key="4">
    <source>
        <dbReference type="ARBA" id="ARBA00022768"/>
    </source>
</evidence>
<dbReference type="InterPro" id="IPR027417">
    <property type="entry name" value="P-loop_NTPase"/>
</dbReference>
<gene>
    <name evidence="10" type="primary">tuf</name>
    <name evidence="12" type="ORF">BZB76_1443</name>
</gene>
<evidence type="ECO:0000259" key="11">
    <source>
        <dbReference type="PROSITE" id="PS51722"/>
    </source>
</evidence>
<dbReference type="InterPro" id="IPR050055">
    <property type="entry name" value="EF-Tu_GTPase"/>
</dbReference>
<evidence type="ECO:0000256" key="5">
    <source>
        <dbReference type="ARBA" id="ARBA00022801"/>
    </source>
</evidence>
<comment type="similarity">
    <text evidence="1 10">Belongs to the TRAFAC class translation factor GTPase superfamily. Classic translation factor GTPase family. EF-Tu/EF-1A subfamily.</text>
</comment>
<dbReference type="InterPro" id="IPR004160">
    <property type="entry name" value="Transl_elong_EFTu/EF1A_C"/>
</dbReference>
<dbReference type="HAMAP" id="MF_00118_B">
    <property type="entry name" value="EF_Tu_B"/>
    <property type="match status" value="1"/>
</dbReference>
<dbReference type="NCBIfam" id="NF000766">
    <property type="entry name" value="PRK00049.1"/>
    <property type="match status" value="1"/>
</dbReference>
<dbReference type="EMBL" id="RBWU01000002">
    <property type="protein sequence ID" value="RKS76093.1"/>
    <property type="molecule type" value="Genomic_DNA"/>
</dbReference>
<keyword evidence="13" id="KW-1185">Reference proteome</keyword>
<keyword evidence="3 10" id="KW-0547">Nucleotide-binding</keyword>
<keyword evidence="5 10" id="KW-0378">Hydrolase</keyword>
<keyword evidence="4 10" id="KW-0251">Elongation factor</keyword>
<dbReference type="PANTHER" id="PTHR43721">
    <property type="entry name" value="ELONGATION FACTOR TU-RELATED"/>
    <property type="match status" value="1"/>
</dbReference>
<dbReference type="GO" id="GO:0005525">
    <property type="term" value="F:GTP binding"/>
    <property type="evidence" value="ECO:0007669"/>
    <property type="project" value="UniProtKB-UniRule"/>
</dbReference>
<dbReference type="InterPro" id="IPR031157">
    <property type="entry name" value="G_TR_CS"/>
</dbReference>
<dbReference type="CDD" id="cd03697">
    <property type="entry name" value="EFTU_II"/>
    <property type="match status" value="1"/>
</dbReference>
<dbReference type="Pfam" id="PF00009">
    <property type="entry name" value="GTP_EFTU"/>
    <property type="match status" value="1"/>
</dbReference>
<organism evidence="12 13">
    <name type="scientific">Actinomadura pelletieri DSM 43383</name>
    <dbReference type="NCBI Taxonomy" id="1120940"/>
    <lineage>
        <taxon>Bacteria</taxon>
        <taxon>Bacillati</taxon>
        <taxon>Actinomycetota</taxon>
        <taxon>Actinomycetes</taxon>
        <taxon>Streptosporangiales</taxon>
        <taxon>Thermomonosporaceae</taxon>
        <taxon>Actinomadura</taxon>
    </lineage>
</organism>
<comment type="caution">
    <text evidence="12">The sequence shown here is derived from an EMBL/GenBank/DDBJ whole genome shotgun (WGS) entry which is preliminary data.</text>
</comment>
<keyword evidence="2 10" id="KW-0963">Cytoplasm</keyword>
<dbReference type="GO" id="GO:0005829">
    <property type="term" value="C:cytosol"/>
    <property type="evidence" value="ECO:0007669"/>
    <property type="project" value="TreeGrafter"/>
</dbReference>
<keyword evidence="6 10" id="KW-0460">Magnesium</keyword>
<keyword evidence="7 10" id="KW-0648">Protein biosynthesis</keyword>
<dbReference type="SUPFAM" id="SSF50447">
    <property type="entry name" value="Translation proteins"/>
    <property type="match status" value="1"/>
</dbReference>
<reference evidence="12 13" key="1">
    <citation type="submission" date="2018-10" db="EMBL/GenBank/DDBJ databases">
        <title>Genomic Encyclopedia of Archaeal and Bacterial Type Strains, Phase II (KMG-II): from individual species to whole genera.</title>
        <authorList>
            <person name="Goeker M."/>
        </authorList>
    </citation>
    <scope>NUCLEOTIDE SEQUENCE [LARGE SCALE GENOMIC DNA]</scope>
    <source>
        <strain evidence="12 13">DSM 43383</strain>
    </source>
</reference>
<comment type="function">
    <text evidence="10">GTP hydrolase that promotes the GTP-dependent binding of aminoacyl-tRNA to the A-site of ribosomes during protein biosynthesis.</text>
</comment>
<dbReference type="Proteomes" id="UP000274601">
    <property type="component" value="Unassembled WGS sequence"/>
</dbReference>
<evidence type="ECO:0000256" key="9">
    <source>
        <dbReference type="ARBA" id="ARBA00029554"/>
    </source>
</evidence>
<dbReference type="InterPro" id="IPR009001">
    <property type="entry name" value="Transl_elong_EF1A/Init_IF2_C"/>
</dbReference>
<evidence type="ECO:0000313" key="13">
    <source>
        <dbReference type="Proteomes" id="UP000274601"/>
    </source>
</evidence>
<dbReference type="InterPro" id="IPR005225">
    <property type="entry name" value="Small_GTP-bd"/>
</dbReference>
<dbReference type="AlphaFoldDB" id="A0A495QRG3"/>
<dbReference type="NCBIfam" id="NF009372">
    <property type="entry name" value="PRK12735.1"/>
    <property type="match status" value="1"/>
</dbReference>
<feature type="binding site" evidence="10">
    <location>
        <begin position="138"/>
        <end position="141"/>
    </location>
    <ligand>
        <name>GTP</name>
        <dbReference type="ChEBI" id="CHEBI:37565"/>
    </ligand>
</feature>
<comment type="subcellular location">
    <subcellularLocation>
        <location evidence="10">Cytoplasm</location>
    </subcellularLocation>
</comment>
<comment type="catalytic activity">
    <reaction evidence="10">
        <text>GTP + H2O = GDP + phosphate + H(+)</text>
        <dbReference type="Rhea" id="RHEA:19669"/>
        <dbReference type="ChEBI" id="CHEBI:15377"/>
        <dbReference type="ChEBI" id="CHEBI:15378"/>
        <dbReference type="ChEBI" id="CHEBI:37565"/>
        <dbReference type="ChEBI" id="CHEBI:43474"/>
        <dbReference type="ChEBI" id="CHEBI:58189"/>
        <dbReference type="EC" id="3.6.5.3"/>
    </reaction>
</comment>
<evidence type="ECO:0000256" key="1">
    <source>
        <dbReference type="ARBA" id="ARBA00007249"/>
    </source>
</evidence>
<feature type="binding site" evidence="10">
    <location>
        <begin position="19"/>
        <end position="26"/>
    </location>
    <ligand>
        <name>GTP</name>
        <dbReference type="ChEBI" id="CHEBI:37565"/>
    </ligand>
</feature>
<evidence type="ECO:0000256" key="6">
    <source>
        <dbReference type="ARBA" id="ARBA00022842"/>
    </source>
</evidence>
<dbReference type="FunFam" id="2.40.30.10:FF:000001">
    <property type="entry name" value="Elongation factor Tu"/>
    <property type="match status" value="1"/>
</dbReference>
<dbReference type="PANTHER" id="PTHR43721:SF22">
    <property type="entry name" value="ELONGATION FACTOR TU, MITOCHONDRIAL"/>
    <property type="match status" value="1"/>
</dbReference>
<dbReference type="SUPFAM" id="SSF52540">
    <property type="entry name" value="P-loop containing nucleoside triphosphate hydrolases"/>
    <property type="match status" value="1"/>
</dbReference>
<comment type="subunit">
    <text evidence="10">Monomer.</text>
</comment>
<dbReference type="InterPro" id="IPR000795">
    <property type="entry name" value="T_Tr_GTP-bd_dom"/>
</dbReference>
<keyword evidence="8 10" id="KW-0342">GTP-binding</keyword>
<dbReference type="OrthoDB" id="9803139at2"/>
<evidence type="ECO:0000313" key="12">
    <source>
        <dbReference type="EMBL" id="RKS76093.1"/>
    </source>
</evidence>
<dbReference type="SUPFAM" id="SSF50465">
    <property type="entry name" value="EF-Tu/eEF-1alpha/eIF2-gamma C-terminal domain"/>
    <property type="match status" value="1"/>
</dbReference>
<feature type="binding site" evidence="10">
    <location>
        <position position="26"/>
    </location>
    <ligand>
        <name>Mg(2+)</name>
        <dbReference type="ChEBI" id="CHEBI:18420"/>
    </ligand>
</feature>
<dbReference type="InterPro" id="IPR004161">
    <property type="entry name" value="EFTu-like_2"/>
</dbReference>
<protein>
    <recommendedName>
        <fullName evidence="9 10">Elongation factor Tu</fullName>
        <shortName evidence="10">EF-Tu</shortName>
        <ecNumber evidence="10">3.6.5.3</ecNumber>
    </recommendedName>
</protein>
<dbReference type="InterPro" id="IPR033720">
    <property type="entry name" value="EFTU_2"/>
</dbReference>
<dbReference type="Gene3D" id="3.40.50.300">
    <property type="entry name" value="P-loop containing nucleotide triphosphate hydrolases"/>
    <property type="match status" value="1"/>
</dbReference>
<dbReference type="RefSeq" id="WP_121433530.1">
    <property type="nucleotide sequence ID" value="NZ_RBWU01000002.1"/>
</dbReference>
<proteinExistence type="inferred from homology"/>
<dbReference type="EC" id="3.6.5.3" evidence="10"/>
<dbReference type="Pfam" id="PF03143">
    <property type="entry name" value="GTP_EFTU_D3"/>
    <property type="match status" value="1"/>
</dbReference>
<dbReference type="PRINTS" id="PR00315">
    <property type="entry name" value="ELONGATNFCT"/>
</dbReference>
<dbReference type="NCBIfam" id="TIGR00485">
    <property type="entry name" value="EF-Tu"/>
    <property type="match status" value="1"/>
</dbReference>
<evidence type="ECO:0000256" key="10">
    <source>
        <dbReference type="HAMAP-Rule" id="MF_00118"/>
    </source>
</evidence>
<evidence type="ECO:0000256" key="3">
    <source>
        <dbReference type="ARBA" id="ARBA00022741"/>
    </source>
</evidence>
<dbReference type="GO" id="GO:0003746">
    <property type="term" value="F:translation elongation factor activity"/>
    <property type="evidence" value="ECO:0007669"/>
    <property type="project" value="UniProtKB-UniRule"/>
</dbReference>
<evidence type="ECO:0000256" key="2">
    <source>
        <dbReference type="ARBA" id="ARBA00022490"/>
    </source>
</evidence>
<dbReference type="Gene3D" id="2.40.30.10">
    <property type="entry name" value="Translation factors"/>
    <property type="match status" value="2"/>
</dbReference>
<dbReference type="InterPro" id="IPR009000">
    <property type="entry name" value="Transl_B-barrel_sf"/>
</dbReference>
<evidence type="ECO:0000256" key="8">
    <source>
        <dbReference type="ARBA" id="ARBA00023134"/>
    </source>
</evidence>
<keyword evidence="10" id="KW-0479">Metal-binding</keyword>
<feature type="domain" description="Tr-type G" evidence="11">
    <location>
        <begin position="10"/>
        <end position="206"/>
    </location>
</feature>
<accession>A0A495QRG3</accession>
<name>A0A495QRG3_9ACTN</name>
<dbReference type="GO" id="GO:0003924">
    <property type="term" value="F:GTPase activity"/>
    <property type="evidence" value="ECO:0007669"/>
    <property type="project" value="UniProtKB-UniRule"/>
</dbReference>
<sequence>MAKAKFERTKPHVNIGTIGHIDHGKTTLTAAITKVLHDKYPDLNPFTPFEDIDKAPEERERGITISIAHVEYQTEARHYAHVDCPGHADYIKNMITGAAQMDGAILVVAATDGPMPQTKEHVLLARQVGVPYIVVALNKCDMVDDEEILELVELEVRELLTEYEFPGDDLPVVRVSAFQALQGDEKWAASITELMDAVDQNVPEPVRDTEKPFLMPIEDVFTITGRGTVVTGRIERGVINVNETVDIIGIKSESTTTTVTGVEMFRKLLDQGQAGDNVGLLLRGIKREEVERGQCVIKPGTNTPHTEFEAQVYILSKDEGGRHTPFFNNYRPQFYFRTTDVTGVVHLPEGTEMVMPGDNTEMRVELIQPVAMEEGLKFAIREGGRTVGAGRVTKVIK</sequence>
<dbReference type="Pfam" id="PF03144">
    <property type="entry name" value="GTP_EFTU_D2"/>
    <property type="match status" value="1"/>
</dbReference>